<dbReference type="Proteomes" id="UP000308600">
    <property type="component" value="Unassembled WGS sequence"/>
</dbReference>
<sequence length="262" mass="29485">MKLYDALSIIPHLAAVVQHALPPTLRQIWATPRIVFQPLALSRFFMFHVWGMLADGVDQNGRQMKEELITPFASGIVLDLGAGYGHTVNYLDKSRVTKYVALEPNALMYPHIRRIANQAGFTETDGSLLILSCGAEDSTSILSSLNGRRVDTIISILTLCTVPSPEETIHSLANSVLKSGGYFLFYEHVKSDLEDVSWWQSFWAPVWSLAFDGCRMDRPSHVWVDRVRNDEGGEVWKEGKTWGNEGEEKSMFGHKIGRYLKV</sequence>
<evidence type="ECO:0000313" key="2">
    <source>
        <dbReference type="Proteomes" id="UP000308600"/>
    </source>
</evidence>
<reference evidence="1 2" key="1">
    <citation type="journal article" date="2019" name="Nat. Ecol. Evol.">
        <title>Megaphylogeny resolves global patterns of mushroom evolution.</title>
        <authorList>
            <person name="Varga T."/>
            <person name="Krizsan K."/>
            <person name="Foldi C."/>
            <person name="Dima B."/>
            <person name="Sanchez-Garcia M."/>
            <person name="Sanchez-Ramirez S."/>
            <person name="Szollosi G.J."/>
            <person name="Szarkandi J.G."/>
            <person name="Papp V."/>
            <person name="Albert L."/>
            <person name="Andreopoulos W."/>
            <person name="Angelini C."/>
            <person name="Antonin V."/>
            <person name="Barry K.W."/>
            <person name="Bougher N.L."/>
            <person name="Buchanan P."/>
            <person name="Buyck B."/>
            <person name="Bense V."/>
            <person name="Catcheside P."/>
            <person name="Chovatia M."/>
            <person name="Cooper J."/>
            <person name="Damon W."/>
            <person name="Desjardin D."/>
            <person name="Finy P."/>
            <person name="Geml J."/>
            <person name="Haridas S."/>
            <person name="Hughes K."/>
            <person name="Justo A."/>
            <person name="Karasinski D."/>
            <person name="Kautmanova I."/>
            <person name="Kiss B."/>
            <person name="Kocsube S."/>
            <person name="Kotiranta H."/>
            <person name="LaButti K.M."/>
            <person name="Lechner B.E."/>
            <person name="Liimatainen K."/>
            <person name="Lipzen A."/>
            <person name="Lukacs Z."/>
            <person name="Mihaltcheva S."/>
            <person name="Morgado L.N."/>
            <person name="Niskanen T."/>
            <person name="Noordeloos M.E."/>
            <person name="Ohm R.A."/>
            <person name="Ortiz-Santana B."/>
            <person name="Ovrebo C."/>
            <person name="Racz N."/>
            <person name="Riley R."/>
            <person name="Savchenko A."/>
            <person name="Shiryaev A."/>
            <person name="Soop K."/>
            <person name="Spirin V."/>
            <person name="Szebenyi C."/>
            <person name="Tomsovsky M."/>
            <person name="Tulloss R.E."/>
            <person name="Uehling J."/>
            <person name="Grigoriev I.V."/>
            <person name="Vagvolgyi C."/>
            <person name="Papp T."/>
            <person name="Martin F.M."/>
            <person name="Miettinen O."/>
            <person name="Hibbett D.S."/>
            <person name="Nagy L.G."/>
        </authorList>
    </citation>
    <scope>NUCLEOTIDE SEQUENCE [LARGE SCALE GENOMIC DNA]</scope>
    <source>
        <strain evidence="1 2">NL-1719</strain>
    </source>
</reference>
<accession>A0ACD3AU04</accession>
<dbReference type="EMBL" id="ML208343">
    <property type="protein sequence ID" value="TFK68834.1"/>
    <property type="molecule type" value="Genomic_DNA"/>
</dbReference>
<gene>
    <name evidence="1" type="ORF">BDN72DRAFT_768732</name>
</gene>
<name>A0ACD3AU04_9AGAR</name>
<organism evidence="1 2">
    <name type="scientific">Pluteus cervinus</name>
    <dbReference type="NCBI Taxonomy" id="181527"/>
    <lineage>
        <taxon>Eukaryota</taxon>
        <taxon>Fungi</taxon>
        <taxon>Dikarya</taxon>
        <taxon>Basidiomycota</taxon>
        <taxon>Agaricomycotina</taxon>
        <taxon>Agaricomycetes</taxon>
        <taxon>Agaricomycetidae</taxon>
        <taxon>Agaricales</taxon>
        <taxon>Pluteineae</taxon>
        <taxon>Pluteaceae</taxon>
        <taxon>Pluteus</taxon>
    </lineage>
</organism>
<protein>
    <submittedName>
        <fullName evidence="1">Uncharacterized protein</fullName>
    </submittedName>
</protein>
<proteinExistence type="predicted"/>
<evidence type="ECO:0000313" key="1">
    <source>
        <dbReference type="EMBL" id="TFK68834.1"/>
    </source>
</evidence>
<keyword evidence="2" id="KW-1185">Reference proteome</keyword>